<dbReference type="Gene3D" id="2.170.120.30">
    <property type="match status" value="2"/>
</dbReference>
<feature type="transmembrane region" description="Helical" evidence="1">
    <location>
        <begin position="9"/>
        <end position="26"/>
    </location>
</feature>
<organism evidence="2 3">
    <name type="scientific">Clostridium tertium</name>
    <dbReference type="NCBI Taxonomy" id="1559"/>
    <lineage>
        <taxon>Bacteria</taxon>
        <taxon>Bacillati</taxon>
        <taxon>Bacillota</taxon>
        <taxon>Clostridia</taxon>
        <taxon>Eubacteriales</taxon>
        <taxon>Clostridiaceae</taxon>
        <taxon>Clostridium</taxon>
    </lineage>
</organism>
<protein>
    <submittedName>
        <fullName evidence="2">CdaR family protein</fullName>
    </submittedName>
</protein>
<keyword evidence="3" id="KW-1185">Reference proteome</keyword>
<dbReference type="AlphaFoldDB" id="A0A9X3XHW0"/>
<dbReference type="PANTHER" id="PTHR37804:SF1">
    <property type="entry name" value="CDAA REGULATORY PROTEIN CDAR"/>
    <property type="match status" value="1"/>
</dbReference>
<keyword evidence="1" id="KW-1133">Transmembrane helix</keyword>
<dbReference type="RefSeq" id="WP_111931496.1">
    <property type="nucleotide sequence ID" value="NZ_JAMRYU010000004.1"/>
</dbReference>
<proteinExistence type="predicted"/>
<dbReference type="Gene3D" id="2.170.120.40">
    <property type="entry name" value="YbbR-like domain"/>
    <property type="match status" value="2"/>
</dbReference>
<accession>A0A9X3XHW0</accession>
<name>A0A9X3XHW0_9CLOT</name>
<dbReference type="InterPro" id="IPR053154">
    <property type="entry name" value="c-di-AMP_regulator"/>
</dbReference>
<dbReference type="EMBL" id="JAMRYU010000004">
    <property type="protein sequence ID" value="MDC4239538.1"/>
    <property type="molecule type" value="Genomic_DNA"/>
</dbReference>
<sequence>MDNKEKNRLVIPVICLLLSIGLWVYVTNVENKIRTTEISKIPVELINTEALTSSKLALTPNQELYVTLKVEGNTSDINKIKKSDFKVQVDLSEYAWKKGENKVPVSIVDYPITVSIRNTNTLTVSVKIEDMVEKTMPITSDIIVTPRQGYFASVATIDPKEVKVTGAESVVTRVSSLVVSDNKEDVFENVVGSYDIKPLDEDGNEVLGVLLSEKSANVEIKVSKGKSVKVNVVTTGQLPNGLKLKSIESNKKFVEILGPKEILDTISEVNSTPLNLSSINESKDVSLGIVIPEGLKLSQGEDYITVKVNVIKFATKDFNIKYSITGGIEGVKVTPAKDTIKVTISGYENELGNVTADNIKASIDVSAFKEDGSFEQEPKVTLQGLDESFGIVSVEKIAFTVTKEVAQNPSDTNNNANNNE</sequence>
<dbReference type="InterPro" id="IPR012505">
    <property type="entry name" value="YbbR"/>
</dbReference>
<dbReference type="PANTHER" id="PTHR37804">
    <property type="entry name" value="CDAA REGULATORY PROTEIN CDAR"/>
    <property type="match status" value="1"/>
</dbReference>
<dbReference type="Proteomes" id="UP001141183">
    <property type="component" value="Unassembled WGS sequence"/>
</dbReference>
<dbReference type="Pfam" id="PF07949">
    <property type="entry name" value="YbbR"/>
    <property type="match status" value="2"/>
</dbReference>
<evidence type="ECO:0000313" key="2">
    <source>
        <dbReference type="EMBL" id="MDC4239538.1"/>
    </source>
</evidence>
<evidence type="ECO:0000313" key="3">
    <source>
        <dbReference type="Proteomes" id="UP001141183"/>
    </source>
</evidence>
<evidence type="ECO:0000256" key="1">
    <source>
        <dbReference type="SAM" id="Phobius"/>
    </source>
</evidence>
<reference evidence="2" key="1">
    <citation type="submission" date="2022-05" db="EMBL/GenBank/DDBJ databases">
        <title>Draft genome sequence of Clostridium tertium strain CP3 isolated from Peru.</title>
        <authorList>
            <person name="Hurtado R."/>
            <person name="Lima L."/>
            <person name="Sousa T."/>
            <person name="Jaiswal A.K."/>
            <person name="Tiwari S."/>
            <person name="Maturrano L."/>
            <person name="Brenig B."/>
            <person name="Azevedo V."/>
        </authorList>
    </citation>
    <scope>NUCLEOTIDE SEQUENCE</scope>
    <source>
        <strain evidence="2">CP3</strain>
    </source>
</reference>
<comment type="caution">
    <text evidence="2">The sequence shown here is derived from an EMBL/GenBank/DDBJ whole genome shotgun (WGS) entry which is preliminary data.</text>
</comment>
<keyword evidence="1" id="KW-0472">Membrane</keyword>
<keyword evidence="1" id="KW-0812">Transmembrane</keyword>
<gene>
    <name evidence="2" type="ORF">NE398_05085</name>
</gene>